<dbReference type="Proteomes" id="UP000253628">
    <property type="component" value="Unassembled WGS sequence"/>
</dbReference>
<protein>
    <submittedName>
        <fullName evidence="1">Uncharacterized protein</fullName>
    </submittedName>
</protein>
<evidence type="ECO:0000313" key="2">
    <source>
        <dbReference type="Proteomes" id="UP000253628"/>
    </source>
</evidence>
<comment type="caution">
    <text evidence="1">The sequence shown here is derived from an EMBL/GenBank/DDBJ whole genome shotgun (WGS) entry which is preliminary data.</text>
</comment>
<organism evidence="1 2">
    <name type="scientific">Eoetvoesiella caeni</name>
    <dbReference type="NCBI Taxonomy" id="645616"/>
    <lineage>
        <taxon>Bacteria</taxon>
        <taxon>Pseudomonadati</taxon>
        <taxon>Pseudomonadota</taxon>
        <taxon>Betaproteobacteria</taxon>
        <taxon>Burkholderiales</taxon>
        <taxon>Alcaligenaceae</taxon>
        <taxon>Eoetvoesiella</taxon>
    </lineage>
</organism>
<gene>
    <name evidence="1" type="ORF">DFR37_10598</name>
</gene>
<dbReference type="AlphaFoldDB" id="A0A366HDF8"/>
<accession>A0A366HDF8</accession>
<dbReference type="RefSeq" id="WP_113933275.1">
    <property type="nucleotide sequence ID" value="NZ_JACCEU010000003.1"/>
</dbReference>
<proteinExistence type="predicted"/>
<name>A0A366HDF8_9BURK</name>
<evidence type="ECO:0000313" key="1">
    <source>
        <dbReference type="EMBL" id="RBP39306.1"/>
    </source>
</evidence>
<sequence length="148" mass="16809">MTAPIQPLDFLQGTTVVDIGDLRVARGRTRRAWSSCKHMALTYDTQERRVYCTDCETDVEPFDAFIQLVDLHAHIEARITRLREAEKHTLIIRAGKHMDEAWRSRRMAPLCPHCRAAILPEDVANGVAMVNKEMEIKRRSVRAAKGGA</sequence>
<dbReference type="EMBL" id="QNRQ01000005">
    <property type="protein sequence ID" value="RBP39306.1"/>
    <property type="molecule type" value="Genomic_DNA"/>
</dbReference>
<dbReference type="OrthoDB" id="8689083at2"/>
<reference evidence="1 2" key="1">
    <citation type="submission" date="2018-06" db="EMBL/GenBank/DDBJ databases">
        <title>Genomic Encyclopedia of Type Strains, Phase IV (KMG-IV): sequencing the most valuable type-strain genomes for metagenomic binning, comparative biology and taxonomic classification.</title>
        <authorList>
            <person name="Goeker M."/>
        </authorList>
    </citation>
    <scope>NUCLEOTIDE SEQUENCE [LARGE SCALE GENOMIC DNA]</scope>
    <source>
        <strain evidence="1 2">DSM 25520</strain>
    </source>
</reference>
<keyword evidence="2" id="KW-1185">Reference proteome</keyword>